<evidence type="ECO:0000313" key="1">
    <source>
        <dbReference type="EMBL" id="EDM97384.1"/>
    </source>
</evidence>
<accession>A6P2W3</accession>
<dbReference type="Proteomes" id="UP000003639">
    <property type="component" value="Unassembled WGS sequence"/>
</dbReference>
<evidence type="ECO:0000313" key="2">
    <source>
        <dbReference type="Proteomes" id="UP000003639"/>
    </source>
</evidence>
<protein>
    <submittedName>
        <fullName evidence="1">Uncharacterized protein</fullName>
    </submittedName>
</protein>
<reference evidence="1 2" key="2">
    <citation type="submission" date="2007-06" db="EMBL/GenBank/DDBJ databases">
        <title>Draft genome sequence of Pseudoflavonifractor capillosus ATCC 29799.</title>
        <authorList>
            <person name="Sudarsanam P."/>
            <person name="Ley R."/>
            <person name="Guruge J."/>
            <person name="Turnbaugh P.J."/>
            <person name="Mahowald M."/>
            <person name="Liep D."/>
            <person name="Gordon J."/>
        </authorList>
    </citation>
    <scope>NUCLEOTIDE SEQUENCE [LARGE SCALE GENOMIC DNA]</scope>
    <source>
        <strain evidence="1 2">ATCC 29799</strain>
    </source>
</reference>
<dbReference type="AlphaFoldDB" id="A6P2W3"/>
<keyword evidence="2" id="KW-1185">Reference proteome</keyword>
<proteinExistence type="predicted"/>
<organism evidence="1 2">
    <name type="scientific">Pseudoflavonifractor capillosus ATCC 29799</name>
    <dbReference type="NCBI Taxonomy" id="411467"/>
    <lineage>
        <taxon>Bacteria</taxon>
        <taxon>Bacillati</taxon>
        <taxon>Bacillota</taxon>
        <taxon>Clostridia</taxon>
        <taxon>Eubacteriales</taxon>
        <taxon>Oscillospiraceae</taxon>
        <taxon>Pseudoflavonifractor</taxon>
    </lineage>
</organism>
<comment type="caution">
    <text evidence="1">The sequence shown here is derived from an EMBL/GenBank/DDBJ whole genome shotgun (WGS) entry which is preliminary data.</text>
</comment>
<sequence>MKRDAELCMGTGCTTALLTFWLPGATIQTELNRNLCGFRCLHHDMLARKVNKGTG</sequence>
<gene>
    <name evidence="1" type="ORF">BACCAP_04847</name>
</gene>
<reference evidence="1 2" key="1">
    <citation type="submission" date="2007-04" db="EMBL/GenBank/DDBJ databases">
        <authorList>
            <person name="Fulton L."/>
            <person name="Clifton S."/>
            <person name="Fulton B."/>
            <person name="Xu J."/>
            <person name="Minx P."/>
            <person name="Pepin K.H."/>
            <person name="Johnson M."/>
            <person name="Thiruvilangam P."/>
            <person name="Bhonagiri V."/>
            <person name="Nash W.E."/>
            <person name="Mardis E.R."/>
            <person name="Wilson R.K."/>
        </authorList>
    </citation>
    <scope>NUCLEOTIDE SEQUENCE [LARGE SCALE GENOMIC DNA]</scope>
    <source>
        <strain evidence="1 2">ATCC 29799</strain>
    </source>
</reference>
<name>A6P2W3_9FIRM</name>
<dbReference type="EMBL" id="AAXG02000057">
    <property type="protein sequence ID" value="EDM97384.1"/>
    <property type="molecule type" value="Genomic_DNA"/>
</dbReference>